<reference evidence="6" key="1">
    <citation type="journal article" date="2020" name="J. Eukaryot. Microbiol.">
        <title>De novo Sequencing, Assembly and Annotation of the Transcriptome for the Free-Living Testate Amoeba Arcella intermedia.</title>
        <authorList>
            <person name="Ribeiro G.M."/>
            <person name="Porfirio-Sousa A.L."/>
            <person name="Maurer-Alcala X.X."/>
            <person name="Katz L.A."/>
            <person name="Lahr D.J.G."/>
        </authorList>
    </citation>
    <scope>NUCLEOTIDE SEQUENCE</scope>
</reference>
<dbReference type="GO" id="GO:0005783">
    <property type="term" value="C:endoplasmic reticulum"/>
    <property type="evidence" value="ECO:0007669"/>
    <property type="project" value="TreeGrafter"/>
</dbReference>
<dbReference type="SUPFAM" id="SSF161084">
    <property type="entry name" value="MAPEG domain-like"/>
    <property type="match status" value="1"/>
</dbReference>
<dbReference type="InterPro" id="IPR050997">
    <property type="entry name" value="MAPEG"/>
</dbReference>
<feature type="transmembrane region" description="Helical" evidence="5">
    <location>
        <begin position="91"/>
        <end position="112"/>
    </location>
</feature>
<keyword evidence="2 5" id="KW-0812">Transmembrane</keyword>
<keyword evidence="3 5" id="KW-1133">Transmembrane helix</keyword>
<protein>
    <recommendedName>
        <fullName evidence="7">MAPEG family protein</fullName>
    </recommendedName>
</protein>
<dbReference type="AlphaFoldDB" id="A0A6B2LS65"/>
<organism evidence="6">
    <name type="scientific">Arcella intermedia</name>
    <dbReference type="NCBI Taxonomy" id="1963864"/>
    <lineage>
        <taxon>Eukaryota</taxon>
        <taxon>Amoebozoa</taxon>
        <taxon>Tubulinea</taxon>
        <taxon>Elardia</taxon>
        <taxon>Arcellinida</taxon>
        <taxon>Sphaerothecina</taxon>
        <taxon>Arcellidae</taxon>
        <taxon>Arcella</taxon>
    </lineage>
</organism>
<evidence type="ECO:0000256" key="4">
    <source>
        <dbReference type="ARBA" id="ARBA00023136"/>
    </source>
</evidence>
<dbReference type="PANTHER" id="PTHR10250:SF26">
    <property type="entry name" value="GLUTATHIONE S-TRANSFERASE 3, MITOCHONDRIAL"/>
    <property type="match status" value="1"/>
</dbReference>
<dbReference type="GO" id="GO:0006691">
    <property type="term" value="P:leukotriene metabolic process"/>
    <property type="evidence" value="ECO:0007669"/>
    <property type="project" value="UniProtKB-ARBA"/>
</dbReference>
<evidence type="ECO:0000256" key="2">
    <source>
        <dbReference type="ARBA" id="ARBA00022692"/>
    </source>
</evidence>
<dbReference type="GO" id="GO:0005635">
    <property type="term" value="C:nuclear envelope"/>
    <property type="evidence" value="ECO:0007669"/>
    <property type="project" value="TreeGrafter"/>
</dbReference>
<dbReference type="Gene3D" id="1.20.120.550">
    <property type="entry name" value="Membrane associated eicosanoid/glutathione metabolism-like domain"/>
    <property type="match status" value="1"/>
</dbReference>
<evidence type="ECO:0000256" key="1">
    <source>
        <dbReference type="ARBA" id="ARBA00004141"/>
    </source>
</evidence>
<evidence type="ECO:0000256" key="3">
    <source>
        <dbReference type="ARBA" id="ARBA00022989"/>
    </source>
</evidence>
<dbReference type="InterPro" id="IPR001129">
    <property type="entry name" value="Membr-assoc_MAPEG"/>
</dbReference>
<evidence type="ECO:0008006" key="7">
    <source>
        <dbReference type="Google" id="ProtNLM"/>
    </source>
</evidence>
<dbReference type="GO" id="GO:0004602">
    <property type="term" value="F:glutathione peroxidase activity"/>
    <property type="evidence" value="ECO:0007669"/>
    <property type="project" value="TreeGrafter"/>
</dbReference>
<dbReference type="EMBL" id="GIBP01010572">
    <property type="protein sequence ID" value="NDV39541.1"/>
    <property type="molecule type" value="Transcribed_RNA"/>
</dbReference>
<sequence>MHVVRARALHNVPWPHLYADASNPKALAFNCVQRAHQQTLENVGVFLGSLAVAGSRYPVTTGVLGTIWAVTRIFFMLDYSKGAGQRNKKAGYGFIAFLVLSGLSMLTAFHQVGLALPWNK</sequence>
<dbReference type="PANTHER" id="PTHR10250">
    <property type="entry name" value="MICROSOMAL GLUTATHIONE S-TRANSFERASE"/>
    <property type="match status" value="1"/>
</dbReference>
<proteinExistence type="predicted"/>
<evidence type="ECO:0000313" key="6">
    <source>
        <dbReference type="EMBL" id="NDV39541.1"/>
    </source>
</evidence>
<dbReference type="Pfam" id="PF01124">
    <property type="entry name" value="MAPEG"/>
    <property type="match status" value="1"/>
</dbReference>
<evidence type="ECO:0000256" key="5">
    <source>
        <dbReference type="SAM" id="Phobius"/>
    </source>
</evidence>
<dbReference type="GO" id="GO:0016020">
    <property type="term" value="C:membrane"/>
    <property type="evidence" value="ECO:0007669"/>
    <property type="project" value="UniProtKB-SubCell"/>
</dbReference>
<accession>A0A6B2LS65</accession>
<dbReference type="InterPro" id="IPR023352">
    <property type="entry name" value="MAPEG-like_dom_sf"/>
</dbReference>
<comment type="subcellular location">
    <subcellularLocation>
        <location evidence="1">Membrane</location>
        <topology evidence="1">Multi-pass membrane protein</topology>
    </subcellularLocation>
</comment>
<name>A0A6B2LS65_9EUKA</name>
<dbReference type="GO" id="GO:0004364">
    <property type="term" value="F:glutathione transferase activity"/>
    <property type="evidence" value="ECO:0007669"/>
    <property type="project" value="TreeGrafter"/>
</dbReference>
<keyword evidence="4 5" id="KW-0472">Membrane</keyword>